<feature type="transmembrane region" description="Helical" evidence="1">
    <location>
        <begin position="17"/>
        <end position="35"/>
    </location>
</feature>
<accession>A0A5K7XLP9</accession>
<feature type="domain" description="Serine aminopeptidase S33" evidence="2">
    <location>
        <begin position="80"/>
        <end position="191"/>
    </location>
</feature>
<dbReference type="PANTHER" id="PTHR12277">
    <property type="entry name" value="ALPHA/BETA HYDROLASE DOMAIN-CONTAINING PROTEIN"/>
    <property type="match status" value="1"/>
</dbReference>
<sequence length="295" mass="32692">MEISPTMAKAVRRVRRVVLPLLFSYLAVVVMLSLVERWLVYPAPSAREGDWVAADFKHEDIEFNGADGAKLHGWYVPHPNPKAVVLFCHGNGENVAELRPLLEKLHDRTDVSIFAWDYRGYGKSVGRPHESNLLADARAAQLVLAKRAGVEPSDIVVYGRSLGGAVAVGLASEHPVRGMVLERTFADMVETAAYHFPWLPVRWVMKNRYPSIERIVTYRGPLFQSHGTADEVVPFEMGKKLFDAATTAQKTFFVVEEGSHNAPQPDEYYKALGEFLDSLPPVGSGVGQREHTAAG</sequence>
<dbReference type="KEGG" id="lpav:PLANPX_5055"/>
<dbReference type="EMBL" id="AP021861">
    <property type="protein sequence ID" value="BBO35443.1"/>
    <property type="molecule type" value="Genomic_DNA"/>
</dbReference>
<dbReference type="Proteomes" id="UP000326837">
    <property type="component" value="Chromosome"/>
</dbReference>
<dbReference type="PANTHER" id="PTHR12277:SF81">
    <property type="entry name" value="PROTEIN ABHD13"/>
    <property type="match status" value="1"/>
</dbReference>
<keyword evidence="1" id="KW-0812">Transmembrane</keyword>
<dbReference type="Pfam" id="PF12146">
    <property type="entry name" value="Hydrolase_4"/>
    <property type="match status" value="1"/>
</dbReference>
<evidence type="ECO:0000259" key="2">
    <source>
        <dbReference type="Pfam" id="PF12146"/>
    </source>
</evidence>
<organism evidence="3 4">
    <name type="scientific">Lacipirellula parvula</name>
    <dbReference type="NCBI Taxonomy" id="2650471"/>
    <lineage>
        <taxon>Bacteria</taxon>
        <taxon>Pseudomonadati</taxon>
        <taxon>Planctomycetota</taxon>
        <taxon>Planctomycetia</taxon>
        <taxon>Pirellulales</taxon>
        <taxon>Lacipirellulaceae</taxon>
        <taxon>Lacipirellula</taxon>
    </lineage>
</organism>
<proteinExistence type="predicted"/>
<name>A0A5K7XLP9_9BACT</name>
<protein>
    <recommendedName>
        <fullName evidence="2">Serine aminopeptidase S33 domain-containing protein</fullName>
    </recommendedName>
</protein>
<dbReference type="InterPro" id="IPR022742">
    <property type="entry name" value="Hydrolase_4"/>
</dbReference>
<dbReference type="SUPFAM" id="SSF53474">
    <property type="entry name" value="alpha/beta-Hydrolases"/>
    <property type="match status" value="1"/>
</dbReference>
<keyword evidence="1" id="KW-0472">Membrane</keyword>
<gene>
    <name evidence="3" type="ORF">PLANPX_5055</name>
</gene>
<evidence type="ECO:0000313" key="4">
    <source>
        <dbReference type="Proteomes" id="UP000326837"/>
    </source>
</evidence>
<evidence type="ECO:0000256" key="1">
    <source>
        <dbReference type="SAM" id="Phobius"/>
    </source>
</evidence>
<dbReference type="Gene3D" id="3.40.50.1820">
    <property type="entry name" value="alpha/beta hydrolase"/>
    <property type="match status" value="1"/>
</dbReference>
<dbReference type="InterPro" id="IPR029058">
    <property type="entry name" value="AB_hydrolase_fold"/>
</dbReference>
<dbReference type="AlphaFoldDB" id="A0A5K7XLP9"/>
<keyword evidence="1" id="KW-1133">Transmembrane helix</keyword>
<evidence type="ECO:0000313" key="3">
    <source>
        <dbReference type="EMBL" id="BBO35443.1"/>
    </source>
</evidence>
<keyword evidence="4" id="KW-1185">Reference proteome</keyword>
<reference evidence="4" key="1">
    <citation type="submission" date="2019-10" db="EMBL/GenBank/DDBJ databases">
        <title>Lacipirellula parvula gen. nov., sp. nov., representing a lineage of planctomycetes widespread in freshwater anoxic habitats, and description of the family Lacipirellulaceae.</title>
        <authorList>
            <person name="Dedysh S.N."/>
            <person name="Kulichevskaya I.S."/>
            <person name="Beletsky A.V."/>
            <person name="Rakitin A.L."/>
            <person name="Mardanov A.V."/>
            <person name="Ivanova A.A."/>
            <person name="Saltykova V.X."/>
            <person name="Rijpstra W.I.C."/>
            <person name="Sinninghe Damste J.S."/>
            <person name="Ravin N.V."/>
        </authorList>
    </citation>
    <scope>NUCLEOTIDE SEQUENCE [LARGE SCALE GENOMIC DNA]</scope>
    <source>
        <strain evidence="4">PX69</strain>
    </source>
</reference>